<feature type="domain" description="tRNA (32-2'-O)-methyltransferase regulator THADA-like TPR repeats region" evidence="4">
    <location>
        <begin position="234"/>
        <end position="464"/>
    </location>
</feature>
<organism evidence="6 7">
    <name type="scientific">Naematelia encephala</name>
    <dbReference type="NCBI Taxonomy" id="71784"/>
    <lineage>
        <taxon>Eukaryota</taxon>
        <taxon>Fungi</taxon>
        <taxon>Dikarya</taxon>
        <taxon>Basidiomycota</taxon>
        <taxon>Agaricomycotina</taxon>
        <taxon>Tremellomycetes</taxon>
        <taxon>Tremellales</taxon>
        <taxon>Naemateliaceae</taxon>
        <taxon>Naematelia</taxon>
    </lineage>
</organism>
<dbReference type="Proteomes" id="UP000193986">
    <property type="component" value="Unassembled WGS sequence"/>
</dbReference>
<evidence type="ECO:0000313" key="6">
    <source>
        <dbReference type="EMBL" id="ORY34822.1"/>
    </source>
</evidence>
<dbReference type="InterPro" id="IPR019442">
    <property type="entry name" value="THADA/TRM732_DUF2428"/>
</dbReference>
<dbReference type="FunCoup" id="A0A1Y2BJ73">
    <property type="interactions" value="275"/>
</dbReference>
<sequence>MMTEEDAVRMKLVEGRKALSKVNAHHPLAKDDQDRLIESLDYALSSFQAPLHLDLLSYDLSLLRQLESGLQLDDQQALADTAQVRLQPALLPDGVLGSLIRTSLDGPTKVHQLRAGDVLQAVAKVVDLLPPPVQGNSKGTSDILAPLFLSAARSGISVRSNLKIISVLLNHVPSRVIPDNLLGDLLDELTVGDLASLRCGIIVGLLCRRSEAFGNDEAVIDPLLPYFDSRRSAAVLTNLVRYLLPPLFKARPSTLQIMLERLRSPSNTDVDWFPAWISIASLGVASGHISLENLPRDDLENAIGHEDPEVRLRAFQLVTGGKGLLRQSTVALIKQCMLWNEVLPGAGARSDFISACHAFFVVLKAEHQANRRATRKAQYKSATPSGSSMPVLASDDIPLEAFLDWFLDDFIDPGLVRARRYPVVRSVLALSILERYLEIFGETDEIHRTVFTKDRVEMLFACQASEFTEVRWRSRAILESARVPLPGYEAMSSSATQALVVAALSSLNHPRKTQAEAGKAALCILFKKLVSYDQHLAIDFVDKLVDRVEEHLVVAENDLVKGMEECPLHGPLAAVREVLTCLEFSTLTSSEAWSGVFHKLIGIVNRVWNVTSAVISLSPSKENGETGRTDHEIARAYEVLAENDEEDEINSGHTGLLSGCWRATTEAGLLLSALITLPLASPSPEMTIWSREDVDRAGQCFLVWLHEIRHRGTFSKLANAFGRLVDCVKGVKNMDDLCVSWLEHELETITQDSLSTTRRSAALPYSVLALVSSDKALLDKAFDRLVDLARVDNTKSSDITKVHAFNIMKIVLLDAKQTKLLDRYFERAVMTSLEAFSSPNWNVRNVGLILFSTLVHRSLTPTRGTQDLYASRATLATRQTLAAWHAKYPKIVPHITQHLRRAGSSLEKGSVSALSRHSPLFPILIIVRSLKWSDRGAEVRVPLLEAVEPYLSNQEWQIRQVSAQAISSLLSPAQAVQRAKGVTHAPLTQLRANAIHGNILLLRELVANVIEWSSLQEQERQKIEETLLMTLRRSDPNTVSPLIVKTALECVLAYRHQVSQCSAEVVDMAVRIARSVLRRPRLTPGYDLLVETASILLADNDGTIELDLLLSSSEDACLICLNHLAESPDRLLAGTLRTVLKLATSPNSGEAIQIAALEALVSAPWEVAGDANGLKEVEIVLSLLENSVQKTKSVPLREAALPALGWAMNFCQRAAVTAAVDGLADQVLRYSGEQESQPARFSSLRTLEHLSSLLFEPTYLGSSIAVLKLHQALLRLLQDDDEGIRLGSAEIIQIGLGTRRPVVQAKALEMWWTWIGNHLGQFDPQVRAIWLDWFWDLAIDEAGFKNDLATLSRPAQHPTDVLFEVEPPNLFRDPLADASFAAFLLRNQAKDISVERQGILEKLDRQAESVADKPKSSPIEDAFEARRVLSERIAIHRHLLEPKFSLT</sequence>
<dbReference type="SUPFAM" id="SSF48371">
    <property type="entry name" value="ARM repeat"/>
    <property type="match status" value="2"/>
</dbReference>
<dbReference type="InParanoid" id="A0A1Y2BJ73"/>
<gene>
    <name evidence="6" type="ORF">BCR39DRAFT_132308</name>
</gene>
<dbReference type="GO" id="GO:0030488">
    <property type="term" value="P:tRNA methylation"/>
    <property type="evidence" value="ECO:0007669"/>
    <property type="project" value="TreeGrafter"/>
</dbReference>
<dbReference type="InterPro" id="IPR056843">
    <property type="entry name" value="THADA-like_TPR"/>
</dbReference>
<dbReference type="PANTHER" id="PTHR14387:SF0">
    <property type="entry name" value="DUF2428 DOMAIN-CONTAINING PROTEIN"/>
    <property type="match status" value="1"/>
</dbReference>
<dbReference type="Gene3D" id="1.25.10.10">
    <property type="entry name" value="Leucine-rich Repeat Variant"/>
    <property type="match status" value="1"/>
</dbReference>
<evidence type="ECO:0000259" key="4">
    <source>
        <dbReference type="Pfam" id="PF25150"/>
    </source>
</evidence>
<dbReference type="PANTHER" id="PTHR14387">
    <property type="entry name" value="THADA/DEATH RECEPTOR INTERACTING PROTEIN"/>
    <property type="match status" value="1"/>
</dbReference>
<dbReference type="STRING" id="71784.A0A1Y2BJ73"/>
<dbReference type="Pfam" id="PF25151">
    <property type="entry name" value="TPR_Trm732_C"/>
    <property type="match status" value="1"/>
</dbReference>
<dbReference type="EMBL" id="MCFC01000002">
    <property type="protein sequence ID" value="ORY34822.1"/>
    <property type="molecule type" value="Genomic_DNA"/>
</dbReference>
<dbReference type="InterPro" id="IPR011989">
    <property type="entry name" value="ARM-like"/>
</dbReference>
<proteinExistence type="inferred from homology"/>
<evidence type="ECO:0000256" key="2">
    <source>
        <dbReference type="ARBA" id="ARBA00022694"/>
    </source>
</evidence>
<evidence type="ECO:0000313" key="7">
    <source>
        <dbReference type="Proteomes" id="UP000193986"/>
    </source>
</evidence>
<keyword evidence="7" id="KW-1185">Reference proteome</keyword>
<evidence type="ECO:0000256" key="1">
    <source>
        <dbReference type="ARBA" id="ARBA00010409"/>
    </source>
</evidence>
<keyword evidence="6" id="KW-0675">Receptor</keyword>
<dbReference type="OrthoDB" id="734129at2759"/>
<dbReference type="InterPro" id="IPR051954">
    <property type="entry name" value="tRNA_methyltransferase_THADA"/>
</dbReference>
<evidence type="ECO:0000259" key="5">
    <source>
        <dbReference type="Pfam" id="PF25151"/>
    </source>
</evidence>
<dbReference type="Pfam" id="PF25150">
    <property type="entry name" value="TPR_Trm732"/>
    <property type="match status" value="1"/>
</dbReference>
<dbReference type="InterPro" id="IPR056842">
    <property type="entry name" value="THADA-like_TPR_C"/>
</dbReference>
<comment type="caution">
    <text evidence="6">The sequence shown here is derived from an EMBL/GenBank/DDBJ whole genome shotgun (WGS) entry which is preliminary data.</text>
</comment>
<comment type="similarity">
    <text evidence="1">Belongs to the THADA family.</text>
</comment>
<protein>
    <submittedName>
        <fullName evidence="6">Putative death-receptor fusion protein-domain-containing protein</fullName>
    </submittedName>
</protein>
<reference evidence="6 7" key="1">
    <citation type="submission" date="2016-07" db="EMBL/GenBank/DDBJ databases">
        <title>Pervasive Adenine N6-methylation of Active Genes in Fungi.</title>
        <authorList>
            <consortium name="DOE Joint Genome Institute"/>
            <person name="Mondo S.J."/>
            <person name="Dannebaum R.O."/>
            <person name="Kuo R.C."/>
            <person name="Labutti K."/>
            <person name="Haridas S."/>
            <person name="Kuo A."/>
            <person name="Salamov A."/>
            <person name="Ahrendt S.R."/>
            <person name="Lipzen A."/>
            <person name="Sullivan W."/>
            <person name="Andreopoulos W.B."/>
            <person name="Clum A."/>
            <person name="Lindquist E."/>
            <person name="Daum C."/>
            <person name="Ramamoorthy G.K."/>
            <person name="Gryganskyi A."/>
            <person name="Culley D."/>
            <person name="Magnuson J.K."/>
            <person name="James T.Y."/>
            <person name="O'Malley M.A."/>
            <person name="Stajich J.E."/>
            <person name="Spatafora J.W."/>
            <person name="Visel A."/>
            <person name="Grigoriev I.V."/>
        </authorList>
    </citation>
    <scope>NUCLEOTIDE SEQUENCE [LARGE SCALE GENOMIC DNA]</scope>
    <source>
        <strain evidence="6 7">68-887.2</strain>
    </source>
</reference>
<feature type="domain" description="tRNA (32-2'-O)-methyltransferase regulator THADA-like C-terminal TPR repeats region" evidence="5">
    <location>
        <begin position="844"/>
        <end position="1005"/>
    </location>
</feature>
<dbReference type="GO" id="GO:0005829">
    <property type="term" value="C:cytosol"/>
    <property type="evidence" value="ECO:0007669"/>
    <property type="project" value="TreeGrafter"/>
</dbReference>
<dbReference type="Pfam" id="PF10350">
    <property type="entry name" value="DUF2428"/>
    <property type="match status" value="1"/>
</dbReference>
<name>A0A1Y2BJ73_9TREE</name>
<dbReference type="InterPro" id="IPR016024">
    <property type="entry name" value="ARM-type_fold"/>
</dbReference>
<accession>A0A1Y2BJ73</accession>
<keyword evidence="2" id="KW-0819">tRNA processing</keyword>
<evidence type="ECO:0000259" key="3">
    <source>
        <dbReference type="Pfam" id="PF10350"/>
    </source>
</evidence>
<feature type="domain" description="DUF2428" evidence="3">
    <location>
        <begin position="596"/>
        <end position="842"/>
    </location>
</feature>